<organism evidence="1 2">
    <name type="scientific">Sulfitobacter guttiformis</name>
    <dbReference type="NCBI Taxonomy" id="74349"/>
    <lineage>
        <taxon>Bacteria</taxon>
        <taxon>Pseudomonadati</taxon>
        <taxon>Pseudomonadota</taxon>
        <taxon>Alphaproteobacteria</taxon>
        <taxon>Rhodobacterales</taxon>
        <taxon>Roseobacteraceae</taxon>
        <taxon>Sulfitobacter</taxon>
    </lineage>
</organism>
<dbReference type="Proteomes" id="UP000284407">
    <property type="component" value="Unassembled WGS sequence"/>
</dbReference>
<evidence type="ECO:0008006" key="3">
    <source>
        <dbReference type="Google" id="ProtNLM"/>
    </source>
</evidence>
<dbReference type="STRING" id="1443111.Z949_2654"/>
<keyword evidence="2" id="KW-1185">Reference proteome</keyword>
<dbReference type="AlphaFoldDB" id="A0A420DPC0"/>
<protein>
    <recommendedName>
        <fullName evidence="3">Antifreeze protein</fullName>
    </recommendedName>
</protein>
<dbReference type="EMBL" id="RAQK01000001">
    <property type="protein sequence ID" value="RKE96126.1"/>
    <property type="molecule type" value="Genomic_DNA"/>
</dbReference>
<name>A0A420DPC0_9RHOB</name>
<sequence>MPTTKKQPDFFRNAIQLGLMAAEANAVIAMRLWGMAGIWSVTKSENDRMVSEKVQAAAQSLVAANRSVMAGKSPDQVVAAAIKPVRRKTRANSERLAKRGPKFSQS</sequence>
<reference evidence="1 2" key="1">
    <citation type="submission" date="2018-09" db="EMBL/GenBank/DDBJ databases">
        <title>Genomic Encyclopedia of Archaeal and Bacterial Type Strains, Phase II (KMG-II): from individual species to whole genera.</title>
        <authorList>
            <person name="Goeker M."/>
        </authorList>
    </citation>
    <scope>NUCLEOTIDE SEQUENCE [LARGE SCALE GENOMIC DNA]</scope>
    <source>
        <strain evidence="1 2">DSM 11458</strain>
    </source>
</reference>
<comment type="caution">
    <text evidence="1">The sequence shown here is derived from an EMBL/GenBank/DDBJ whole genome shotgun (WGS) entry which is preliminary data.</text>
</comment>
<dbReference type="OrthoDB" id="7869201at2"/>
<gene>
    <name evidence="1" type="ORF">C8N30_0677</name>
</gene>
<evidence type="ECO:0000313" key="1">
    <source>
        <dbReference type="EMBL" id="RKE96126.1"/>
    </source>
</evidence>
<accession>A0A420DPC0</accession>
<proteinExistence type="predicted"/>
<dbReference type="RefSeq" id="WP_025063076.1">
    <property type="nucleotide sequence ID" value="NZ_RAQK01000001.1"/>
</dbReference>
<evidence type="ECO:0000313" key="2">
    <source>
        <dbReference type="Proteomes" id="UP000284407"/>
    </source>
</evidence>